<dbReference type="PANTHER" id="PTHR24567">
    <property type="entry name" value="CRP FAMILY TRANSCRIPTIONAL REGULATORY PROTEIN"/>
    <property type="match status" value="1"/>
</dbReference>
<feature type="domain" description="Cyclic nucleotide-binding" evidence="4">
    <location>
        <begin position="56"/>
        <end position="134"/>
    </location>
</feature>
<dbReference type="AlphaFoldDB" id="A0A2T5U5I1"/>
<dbReference type="Proteomes" id="UP000244013">
    <property type="component" value="Unassembled WGS sequence"/>
</dbReference>
<dbReference type="Gene3D" id="1.10.10.10">
    <property type="entry name" value="Winged helix-like DNA-binding domain superfamily/Winged helix DNA-binding domain"/>
    <property type="match status" value="1"/>
</dbReference>
<dbReference type="InterPro" id="IPR000595">
    <property type="entry name" value="cNMP-bd_dom"/>
</dbReference>
<dbReference type="GO" id="GO:0003677">
    <property type="term" value="F:DNA binding"/>
    <property type="evidence" value="ECO:0007669"/>
    <property type="project" value="UniProtKB-KW"/>
</dbReference>
<dbReference type="PROSITE" id="PS50042">
    <property type="entry name" value="CNMP_BINDING_3"/>
    <property type="match status" value="1"/>
</dbReference>
<accession>A0A2T5U5I1</accession>
<dbReference type="PRINTS" id="PR00034">
    <property type="entry name" value="HTHCRP"/>
</dbReference>
<dbReference type="InterPro" id="IPR012318">
    <property type="entry name" value="HTH_CRP"/>
</dbReference>
<dbReference type="EMBL" id="QAYE01000004">
    <property type="protein sequence ID" value="PTW46776.1"/>
    <property type="molecule type" value="Genomic_DNA"/>
</dbReference>
<dbReference type="PROSITE" id="PS51063">
    <property type="entry name" value="HTH_CRP_2"/>
    <property type="match status" value="1"/>
</dbReference>
<dbReference type="SUPFAM" id="SSF51206">
    <property type="entry name" value="cAMP-binding domain-like"/>
    <property type="match status" value="1"/>
</dbReference>
<dbReference type="InterPro" id="IPR036388">
    <property type="entry name" value="WH-like_DNA-bd_sf"/>
</dbReference>
<protein>
    <submittedName>
        <fullName evidence="6">CRP-like cAMP-binding protein</fullName>
    </submittedName>
</protein>
<dbReference type="GO" id="GO:0005829">
    <property type="term" value="C:cytosol"/>
    <property type="evidence" value="ECO:0007669"/>
    <property type="project" value="TreeGrafter"/>
</dbReference>
<dbReference type="SMART" id="SM00100">
    <property type="entry name" value="cNMP"/>
    <property type="match status" value="1"/>
</dbReference>
<evidence type="ECO:0000259" key="5">
    <source>
        <dbReference type="PROSITE" id="PS51063"/>
    </source>
</evidence>
<evidence type="ECO:0000313" key="7">
    <source>
        <dbReference type="Proteomes" id="UP000244013"/>
    </source>
</evidence>
<keyword evidence="1" id="KW-0805">Transcription regulation</keyword>
<proteinExistence type="predicted"/>
<keyword evidence="3" id="KW-0804">Transcription</keyword>
<comment type="caution">
    <text evidence="6">The sequence shown here is derived from an EMBL/GenBank/DDBJ whole genome shotgun (WGS) entry which is preliminary data.</text>
</comment>
<dbReference type="SMART" id="SM00419">
    <property type="entry name" value="HTH_CRP"/>
    <property type="match status" value="1"/>
</dbReference>
<dbReference type="Gene3D" id="2.60.120.10">
    <property type="entry name" value="Jelly Rolls"/>
    <property type="match status" value="1"/>
</dbReference>
<evidence type="ECO:0000256" key="1">
    <source>
        <dbReference type="ARBA" id="ARBA00023015"/>
    </source>
</evidence>
<feature type="domain" description="HTH crp-type" evidence="5">
    <location>
        <begin position="165"/>
        <end position="239"/>
    </location>
</feature>
<dbReference type="OrthoDB" id="6155297at2"/>
<dbReference type="PANTHER" id="PTHR24567:SF26">
    <property type="entry name" value="REGULATORY PROTEIN YEIL"/>
    <property type="match status" value="1"/>
</dbReference>
<evidence type="ECO:0000256" key="2">
    <source>
        <dbReference type="ARBA" id="ARBA00023125"/>
    </source>
</evidence>
<dbReference type="InterPro" id="IPR014710">
    <property type="entry name" value="RmlC-like_jellyroll"/>
</dbReference>
<dbReference type="InterPro" id="IPR036390">
    <property type="entry name" value="WH_DNA-bd_sf"/>
</dbReference>
<dbReference type="InterPro" id="IPR050397">
    <property type="entry name" value="Env_Response_Regulators"/>
</dbReference>
<name>A0A2T5U5I1_9SPHN</name>
<organism evidence="6 7">
    <name type="scientific">Sphingomonas faeni</name>
    <dbReference type="NCBI Taxonomy" id="185950"/>
    <lineage>
        <taxon>Bacteria</taxon>
        <taxon>Pseudomonadati</taxon>
        <taxon>Pseudomonadota</taxon>
        <taxon>Alphaproteobacteria</taxon>
        <taxon>Sphingomonadales</taxon>
        <taxon>Sphingomonadaceae</taxon>
        <taxon>Sphingomonas</taxon>
    </lineage>
</organism>
<dbReference type="CDD" id="cd00092">
    <property type="entry name" value="HTH_CRP"/>
    <property type="match status" value="1"/>
</dbReference>
<dbReference type="Pfam" id="PF00027">
    <property type="entry name" value="cNMP_binding"/>
    <property type="match status" value="1"/>
</dbReference>
<dbReference type="Pfam" id="PF13545">
    <property type="entry name" value="HTH_Crp_2"/>
    <property type="match status" value="1"/>
</dbReference>
<gene>
    <name evidence="6" type="ORF">C8J25_104111</name>
</gene>
<evidence type="ECO:0000313" key="6">
    <source>
        <dbReference type="EMBL" id="PTW46776.1"/>
    </source>
</evidence>
<keyword evidence="2" id="KW-0238">DNA-binding</keyword>
<sequence length="263" mass="29571">MRGNPSFALWFSNIGDHYRVPDSCFADRVGDLIDLSMNEKAALARLEERPRDLRRGAVLVRENDPQAELFILQRGMAMSYVLLDDGSRQILRFLYAGDMLAVSALVYRDSPETVVALTDCTVCSFDRSAMTGLVTDHPRLSALIMVMNQMEKVALTDRLAALGRTSAKARIAALLLEMRNRLRMRDRATGNSFTLGLTQEEIGDATGLTAVHVNRMLRQLEEDGLIRREMGRVTLLNEVQLAQAANYIDRFEGLDLRWLPPAR</sequence>
<dbReference type="InterPro" id="IPR018490">
    <property type="entry name" value="cNMP-bd_dom_sf"/>
</dbReference>
<dbReference type="SUPFAM" id="SSF46785">
    <property type="entry name" value="Winged helix' DNA-binding domain"/>
    <property type="match status" value="1"/>
</dbReference>
<dbReference type="CDD" id="cd00038">
    <property type="entry name" value="CAP_ED"/>
    <property type="match status" value="1"/>
</dbReference>
<reference evidence="6 7" key="1">
    <citation type="submission" date="2018-04" db="EMBL/GenBank/DDBJ databases">
        <title>Genomic Encyclopedia of Type Strains, Phase III (KMG-III): the genomes of soil and plant-associated and newly described type strains.</title>
        <authorList>
            <person name="Whitman W."/>
        </authorList>
    </citation>
    <scope>NUCLEOTIDE SEQUENCE [LARGE SCALE GENOMIC DNA]</scope>
    <source>
        <strain evidence="6 7">MA-olki</strain>
    </source>
</reference>
<dbReference type="GO" id="GO:0003700">
    <property type="term" value="F:DNA-binding transcription factor activity"/>
    <property type="evidence" value="ECO:0007669"/>
    <property type="project" value="TreeGrafter"/>
</dbReference>
<evidence type="ECO:0000256" key="3">
    <source>
        <dbReference type="ARBA" id="ARBA00023163"/>
    </source>
</evidence>
<evidence type="ECO:0000259" key="4">
    <source>
        <dbReference type="PROSITE" id="PS50042"/>
    </source>
</evidence>